<keyword evidence="3" id="KW-0472">Membrane</keyword>
<evidence type="ECO:0000256" key="2">
    <source>
        <dbReference type="ARBA" id="ARBA00022692"/>
    </source>
</evidence>
<proteinExistence type="predicted"/>
<organism evidence="5 6">
    <name type="scientific">Poecilia reticulata</name>
    <name type="common">Guppy</name>
    <name type="synonym">Acanthophacelus reticulatus</name>
    <dbReference type="NCBI Taxonomy" id="8081"/>
    <lineage>
        <taxon>Eukaryota</taxon>
        <taxon>Metazoa</taxon>
        <taxon>Chordata</taxon>
        <taxon>Craniata</taxon>
        <taxon>Vertebrata</taxon>
        <taxon>Euteleostomi</taxon>
        <taxon>Actinopterygii</taxon>
        <taxon>Neopterygii</taxon>
        <taxon>Teleostei</taxon>
        <taxon>Neoteleostei</taxon>
        <taxon>Acanthomorphata</taxon>
        <taxon>Ovalentaria</taxon>
        <taxon>Atherinomorphae</taxon>
        <taxon>Cyprinodontiformes</taxon>
        <taxon>Poeciliidae</taxon>
        <taxon>Poeciliinae</taxon>
        <taxon>Poecilia</taxon>
    </lineage>
</organism>
<dbReference type="Ensembl" id="ENSPRET00000000513.1">
    <property type="protein sequence ID" value="ENSPREP00000000485.1"/>
    <property type="gene ID" value="ENSPREG00000000363.1"/>
</dbReference>
<dbReference type="AlphaFoldDB" id="A0A3P9MTD4"/>
<dbReference type="InterPro" id="IPR013783">
    <property type="entry name" value="Ig-like_fold"/>
</dbReference>
<dbReference type="Gene3D" id="2.60.40.10">
    <property type="entry name" value="Immunoglobulins"/>
    <property type="match status" value="1"/>
</dbReference>
<dbReference type="InterPro" id="IPR036179">
    <property type="entry name" value="Ig-like_dom_sf"/>
</dbReference>
<dbReference type="SMART" id="SM00409">
    <property type="entry name" value="IG"/>
    <property type="match status" value="1"/>
</dbReference>
<dbReference type="Proteomes" id="UP000242638">
    <property type="component" value="Unassembled WGS sequence"/>
</dbReference>
<dbReference type="GeneTree" id="ENSGT01090000261087"/>
<dbReference type="GO" id="GO:0004888">
    <property type="term" value="F:transmembrane signaling receptor activity"/>
    <property type="evidence" value="ECO:0007669"/>
    <property type="project" value="TreeGrafter"/>
</dbReference>
<dbReference type="InterPro" id="IPR050671">
    <property type="entry name" value="CD300_family_receptors"/>
</dbReference>
<evidence type="ECO:0000313" key="5">
    <source>
        <dbReference type="Ensembl" id="ENSPREP00000000485.1"/>
    </source>
</evidence>
<keyword evidence="6" id="KW-1185">Reference proteome</keyword>
<evidence type="ECO:0000259" key="4">
    <source>
        <dbReference type="SMART" id="SM00409"/>
    </source>
</evidence>
<comment type="subcellular location">
    <subcellularLocation>
        <location evidence="1">Membrane</location>
    </subcellularLocation>
</comment>
<dbReference type="InterPro" id="IPR003599">
    <property type="entry name" value="Ig_sub"/>
</dbReference>
<evidence type="ECO:0000256" key="3">
    <source>
        <dbReference type="ARBA" id="ARBA00023136"/>
    </source>
</evidence>
<keyword evidence="2" id="KW-0812">Transmembrane</keyword>
<sequence length="144" mass="16571">TVWEPLLCVTCDVIPVFGYERGDARVSCPYPSGYEDYEKYLCKNDCNDDDVLIKSKGNSNKYSIYDDQEALTFKVTISHLQFDDAGKYWCGVTRTGNDIYTEVKLEVRNEISQLIEKILDSIKSCANHSEEMCWSLHNRFQSPT</sequence>
<protein>
    <recommendedName>
        <fullName evidence="4">Immunoglobulin domain-containing protein</fullName>
    </recommendedName>
</protein>
<accession>A0A3P9MTD4</accession>
<dbReference type="SUPFAM" id="SSF48726">
    <property type="entry name" value="Immunoglobulin"/>
    <property type="match status" value="1"/>
</dbReference>
<dbReference type="Pfam" id="PF07686">
    <property type="entry name" value="V-set"/>
    <property type="match status" value="1"/>
</dbReference>
<reference evidence="5" key="2">
    <citation type="submission" date="2025-08" db="UniProtKB">
        <authorList>
            <consortium name="Ensembl"/>
        </authorList>
    </citation>
    <scope>IDENTIFICATION</scope>
    <source>
        <strain evidence="5">Guanapo</strain>
    </source>
</reference>
<dbReference type="GO" id="GO:0005886">
    <property type="term" value="C:plasma membrane"/>
    <property type="evidence" value="ECO:0007669"/>
    <property type="project" value="TreeGrafter"/>
</dbReference>
<dbReference type="InterPro" id="IPR013106">
    <property type="entry name" value="Ig_V-set"/>
</dbReference>
<name>A0A3P9MTD4_POERE</name>
<feature type="domain" description="Immunoglobulin" evidence="4">
    <location>
        <begin position="13"/>
        <end position="108"/>
    </location>
</feature>
<dbReference type="PANTHER" id="PTHR11860">
    <property type="entry name" value="POLYMERIC-IMMUNOGLOBULIN RECEPTOR"/>
    <property type="match status" value="1"/>
</dbReference>
<dbReference type="STRING" id="8081.ENSPREP00000000485"/>
<reference evidence="6" key="1">
    <citation type="submission" date="2013-11" db="EMBL/GenBank/DDBJ databases">
        <title>The genomic landscape of the Guanapo guppy.</title>
        <authorList>
            <person name="Kuenstner A."/>
            <person name="Dreyer C."/>
        </authorList>
    </citation>
    <scope>NUCLEOTIDE SEQUENCE</scope>
    <source>
        <strain evidence="6">Guanapo</strain>
    </source>
</reference>
<evidence type="ECO:0000256" key="1">
    <source>
        <dbReference type="ARBA" id="ARBA00004370"/>
    </source>
</evidence>
<evidence type="ECO:0000313" key="6">
    <source>
        <dbReference type="Proteomes" id="UP000242638"/>
    </source>
</evidence>
<dbReference type="PANTHER" id="PTHR11860:SF118">
    <property type="entry name" value="CMRF35-LIKE MOLECULE 3-RELATED"/>
    <property type="match status" value="1"/>
</dbReference>
<reference evidence="5" key="3">
    <citation type="submission" date="2025-09" db="UniProtKB">
        <authorList>
            <consortium name="Ensembl"/>
        </authorList>
    </citation>
    <scope>IDENTIFICATION</scope>
    <source>
        <strain evidence="5">Guanapo</strain>
    </source>
</reference>